<dbReference type="AlphaFoldDB" id="A0A9D4EHJ2"/>
<accession>A0A9D4EHJ2</accession>
<reference evidence="1" key="1">
    <citation type="journal article" date="2019" name="bioRxiv">
        <title>The Genome of the Zebra Mussel, Dreissena polymorpha: A Resource for Invasive Species Research.</title>
        <authorList>
            <person name="McCartney M.A."/>
            <person name="Auch B."/>
            <person name="Kono T."/>
            <person name="Mallez S."/>
            <person name="Zhang Y."/>
            <person name="Obille A."/>
            <person name="Becker A."/>
            <person name="Abrahante J.E."/>
            <person name="Garbe J."/>
            <person name="Badalamenti J.P."/>
            <person name="Herman A."/>
            <person name="Mangelson H."/>
            <person name="Liachko I."/>
            <person name="Sullivan S."/>
            <person name="Sone E.D."/>
            <person name="Koren S."/>
            <person name="Silverstein K.A.T."/>
            <person name="Beckman K.B."/>
            <person name="Gohl D.M."/>
        </authorList>
    </citation>
    <scope>NUCLEOTIDE SEQUENCE</scope>
    <source>
        <strain evidence="1">Duluth1</strain>
        <tissue evidence="1">Whole animal</tissue>
    </source>
</reference>
<evidence type="ECO:0000313" key="2">
    <source>
        <dbReference type="Proteomes" id="UP000828390"/>
    </source>
</evidence>
<gene>
    <name evidence="1" type="ORF">DPMN_157589</name>
</gene>
<dbReference type="Proteomes" id="UP000828390">
    <property type="component" value="Unassembled WGS sequence"/>
</dbReference>
<name>A0A9D4EHJ2_DREPO</name>
<reference evidence="1" key="2">
    <citation type="submission" date="2020-11" db="EMBL/GenBank/DDBJ databases">
        <authorList>
            <person name="McCartney M.A."/>
            <person name="Auch B."/>
            <person name="Kono T."/>
            <person name="Mallez S."/>
            <person name="Becker A."/>
            <person name="Gohl D.M."/>
            <person name="Silverstein K.A.T."/>
            <person name="Koren S."/>
            <person name="Bechman K.B."/>
            <person name="Herman A."/>
            <person name="Abrahante J.E."/>
            <person name="Garbe J."/>
        </authorList>
    </citation>
    <scope>NUCLEOTIDE SEQUENCE</scope>
    <source>
        <strain evidence="1">Duluth1</strain>
        <tissue evidence="1">Whole animal</tissue>
    </source>
</reference>
<comment type="caution">
    <text evidence="1">The sequence shown here is derived from an EMBL/GenBank/DDBJ whole genome shotgun (WGS) entry which is preliminary data.</text>
</comment>
<dbReference type="EMBL" id="JAIWYP010000008">
    <property type="protein sequence ID" value="KAH3779783.1"/>
    <property type="molecule type" value="Genomic_DNA"/>
</dbReference>
<evidence type="ECO:0000313" key="1">
    <source>
        <dbReference type="EMBL" id="KAH3779783.1"/>
    </source>
</evidence>
<proteinExistence type="predicted"/>
<protein>
    <submittedName>
        <fullName evidence="1">Uncharacterized protein</fullName>
    </submittedName>
</protein>
<sequence>MNLFETLINGNIRRLDSQHASHCGGRCIDEQLIKFLSSHTDSGASNPVCDIKDPENEDLINHFQIHKNTFDGLRPVTVRPPLILLHRFCPSKYATVISNKIKIDATIVKQWFKVCVTSILLCLKHFITSAKAVRVILMTGAFGRCPYIQRQILLEYPNVVLVEKGKIMDEVLRGALISVTGSETLPAAIQVINVSELKLKAIKVNH</sequence>
<organism evidence="1 2">
    <name type="scientific">Dreissena polymorpha</name>
    <name type="common">Zebra mussel</name>
    <name type="synonym">Mytilus polymorpha</name>
    <dbReference type="NCBI Taxonomy" id="45954"/>
    <lineage>
        <taxon>Eukaryota</taxon>
        <taxon>Metazoa</taxon>
        <taxon>Spiralia</taxon>
        <taxon>Lophotrochozoa</taxon>
        <taxon>Mollusca</taxon>
        <taxon>Bivalvia</taxon>
        <taxon>Autobranchia</taxon>
        <taxon>Heteroconchia</taxon>
        <taxon>Euheterodonta</taxon>
        <taxon>Imparidentia</taxon>
        <taxon>Neoheterodontei</taxon>
        <taxon>Myida</taxon>
        <taxon>Dreissenoidea</taxon>
        <taxon>Dreissenidae</taxon>
        <taxon>Dreissena</taxon>
    </lineage>
</organism>
<keyword evidence="2" id="KW-1185">Reference proteome</keyword>